<dbReference type="PANTHER" id="PTHR43099:SF5">
    <property type="entry name" value="HLYC_CORC FAMILY TRANSPORTER"/>
    <property type="match status" value="1"/>
</dbReference>
<name>A0AAE3CKU6_9PROT</name>
<dbReference type="Proteomes" id="UP001197378">
    <property type="component" value="Unassembled WGS sequence"/>
</dbReference>
<comment type="caution">
    <text evidence="13">The sequence shown here is derived from an EMBL/GenBank/DDBJ whole genome shotgun (WGS) entry which is preliminary data.</text>
</comment>
<dbReference type="Gene3D" id="3.10.580.10">
    <property type="entry name" value="CBS-domain"/>
    <property type="match status" value="1"/>
</dbReference>
<evidence type="ECO:0000256" key="2">
    <source>
        <dbReference type="ARBA" id="ARBA00022475"/>
    </source>
</evidence>
<evidence type="ECO:0000259" key="12">
    <source>
        <dbReference type="PROSITE" id="PS51846"/>
    </source>
</evidence>
<dbReference type="InterPro" id="IPR044751">
    <property type="entry name" value="Ion_transp-like_CBS"/>
</dbReference>
<dbReference type="InterPro" id="IPR046342">
    <property type="entry name" value="CBS_dom_sf"/>
</dbReference>
<feature type="domain" description="CBS" evidence="11">
    <location>
        <begin position="223"/>
        <end position="282"/>
    </location>
</feature>
<dbReference type="SMART" id="SM01091">
    <property type="entry name" value="CorC_HlyC"/>
    <property type="match status" value="1"/>
</dbReference>
<evidence type="ECO:0000256" key="10">
    <source>
        <dbReference type="SAM" id="Phobius"/>
    </source>
</evidence>
<keyword evidence="4" id="KW-0677">Repeat</keyword>
<keyword evidence="6 8" id="KW-0129">CBS domain</keyword>
<dbReference type="InterPro" id="IPR036318">
    <property type="entry name" value="FAD-bd_PCMH-like_sf"/>
</dbReference>
<reference evidence="13" key="1">
    <citation type="journal article" date="2021" name="ISME J.">
        <title>Genomic evolution of the class Acidithiobacillia: deep-branching Proteobacteria living in extreme acidic conditions.</title>
        <authorList>
            <person name="Moya-Beltran A."/>
            <person name="Beard S."/>
            <person name="Rojas-Villalobos C."/>
            <person name="Issotta F."/>
            <person name="Gallardo Y."/>
            <person name="Ulloa R."/>
            <person name="Giaveno A."/>
            <person name="Degli Esposti M."/>
            <person name="Johnson D.B."/>
            <person name="Quatrini R."/>
        </authorList>
    </citation>
    <scope>NUCLEOTIDE SEQUENCE</scope>
    <source>
        <strain evidence="13">VAN18-1</strain>
    </source>
</reference>
<feature type="transmembrane region" description="Helical" evidence="10">
    <location>
        <begin position="58"/>
        <end position="78"/>
    </location>
</feature>
<comment type="subcellular location">
    <subcellularLocation>
        <location evidence="1">Cell membrane</location>
        <topology evidence="1">Multi-pass membrane protein</topology>
    </subcellularLocation>
</comment>
<feature type="transmembrane region" description="Helical" evidence="10">
    <location>
        <begin position="98"/>
        <end position="124"/>
    </location>
</feature>
<dbReference type="PROSITE" id="PS51846">
    <property type="entry name" value="CNNM"/>
    <property type="match status" value="1"/>
</dbReference>
<evidence type="ECO:0000313" key="14">
    <source>
        <dbReference type="Proteomes" id="UP001197378"/>
    </source>
</evidence>
<dbReference type="CDD" id="cd04590">
    <property type="entry name" value="CBS_pair_CorC_HlyC_assoc"/>
    <property type="match status" value="1"/>
</dbReference>
<sequence length="442" mass="49214">MPESLALLVALILILINGFFVAAEFALVRLRGTQVHTLAREHAWRGKVLLRIHRHLDIYLSTTQLGITLASLALGWIAEPAVARLLHPLFHAVGMQSAALVESSSFTLAFVLVAFTTIIFGELAPKSLAIRKAEAISLWTAVPLYVFYWTLYPAIALLNGATRLVLHACGLSLTKEHGDTPHSRDEIAMILAISQAQGVLGIRTGDILERALDFHELTAGDLARPAADMVCLMDDAPAEETQRTLLRYRYTRFPLCAGDRQHVRGLVHVKDLLPLLLRGRDRLDLRRVARPLPAVSRDLPAMELLAHFRSGQPHFALVTDELGTITGFVTLDHVLEALLGRIPDEFRHRHQDWQPQTDGSWIGTGSLSIYSLEQLLDHDIDEAGDADSIGGLLMQRLDRLPEEGERVEFRDFDVLVLRREGPRIASLQIFPHPAADSEEWFA</sequence>
<dbReference type="SUPFAM" id="SSF54631">
    <property type="entry name" value="CBS-domain pair"/>
    <property type="match status" value="1"/>
</dbReference>
<dbReference type="AlphaFoldDB" id="A0AAE3CKU6"/>
<keyword evidence="7 9" id="KW-0472">Membrane</keyword>
<evidence type="ECO:0000256" key="9">
    <source>
        <dbReference type="PROSITE-ProRule" id="PRU01193"/>
    </source>
</evidence>
<keyword evidence="14" id="KW-1185">Reference proteome</keyword>
<evidence type="ECO:0000259" key="11">
    <source>
        <dbReference type="PROSITE" id="PS51371"/>
    </source>
</evidence>
<dbReference type="Gene3D" id="3.30.465.10">
    <property type="match status" value="1"/>
</dbReference>
<dbReference type="RefSeq" id="WP_215873176.1">
    <property type="nucleotide sequence ID" value="NZ_JAAXYO010000184.1"/>
</dbReference>
<dbReference type="InterPro" id="IPR016169">
    <property type="entry name" value="FAD-bd_PCMH_sub2"/>
</dbReference>
<feature type="transmembrane region" description="Helical" evidence="10">
    <location>
        <begin position="6"/>
        <end position="28"/>
    </location>
</feature>
<dbReference type="InterPro" id="IPR002550">
    <property type="entry name" value="CNNM"/>
</dbReference>
<gene>
    <name evidence="13" type="ORF">HFQ13_13555</name>
</gene>
<evidence type="ECO:0000256" key="7">
    <source>
        <dbReference type="ARBA" id="ARBA00023136"/>
    </source>
</evidence>
<dbReference type="GO" id="GO:0005886">
    <property type="term" value="C:plasma membrane"/>
    <property type="evidence" value="ECO:0007669"/>
    <property type="project" value="UniProtKB-SubCell"/>
</dbReference>
<keyword evidence="5 9" id="KW-1133">Transmembrane helix</keyword>
<feature type="transmembrane region" description="Helical" evidence="10">
    <location>
        <begin position="136"/>
        <end position="158"/>
    </location>
</feature>
<feature type="domain" description="CBS" evidence="11">
    <location>
        <begin position="288"/>
        <end position="345"/>
    </location>
</feature>
<dbReference type="InterPro" id="IPR051676">
    <property type="entry name" value="UPF0053_domain"/>
</dbReference>
<protein>
    <submittedName>
        <fullName evidence="13">HlyC/CorC family transporter</fullName>
    </submittedName>
</protein>
<evidence type="ECO:0000256" key="3">
    <source>
        <dbReference type="ARBA" id="ARBA00022692"/>
    </source>
</evidence>
<evidence type="ECO:0000256" key="8">
    <source>
        <dbReference type="PROSITE-ProRule" id="PRU00703"/>
    </source>
</evidence>
<organism evidence="13 14">
    <name type="scientific">Igneacidithiobacillus copahuensis</name>
    <dbReference type="NCBI Taxonomy" id="2724909"/>
    <lineage>
        <taxon>Bacteria</taxon>
        <taxon>Pseudomonadati</taxon>
        <taxon>Pseudomonadota</taxon>
        <taxon>Acidithiobacillia</taxon>
        <taxon>Acidithiobacillales</taxon>
        <taxon>Acidithiobacillaceae</taxon>
        <taxon>Igneacidithiobacillus</taxon>
    </lineage>
</organism>
<dbReference type="SUPFAM" id="SSF56176">
    <property type="entry name" value="FAD-binding/transporter-associated domain-like"/>
    <property type="match status" value="1"/>
</dbReference>
<evidence type="ECO:0000256" key="6">
    <source>
        <dbReference type="ARBA" id="ARBA00023122"/>
    </source>
</evidence>
<proteinExistence type="predicted"/>
<dbReference type="InterPro" id="IPR005170">
    <property type="entry name" value="Transptr-assoc_dom"/>
</dbReference>
<evidence type="ECO:0000256" key="5">
    <source>
        <dbReference type="ARBA" id="ARBA00022989"/>
    </source>
</evidence>
<dbReference type="InterPro" id="IPR000644">
    <property type="entry name" value="CBS_dom"/>
</dbReference>
<evidence type="ECO:0000313" key="13">
    <source>
        <dbReference type="EMBL" id="MBU2789213.1"/>
    </source>
</evidence>
<feature type="domain" description="CNNM transmembrane" evidence="12">
    <location>
        <begin position="1"/>
        <end position="207"/>
    </location>
</feature>
<dbReference type="PANTHER" id="PTHR43099">
    <property type="entry name" value="UPF0053 PROTEIN YRKA"/>
    <property type="match status" value="1"/>
</dbReference>
<evidence type="ECO:0000256" key="4">
    <source>
        <dbReference type="ARBA" id="ARBA00022737"/>
    </source>
</evidence>
<keyword evidence="3 9" id="KW-0812">Transmembrane</keyword>
<dbReference type="Pfam" id="PF03471">
    <property type="entry name" value="CorC_HlyC"/>
    <property type="match status" value="1"/>
</dbReference>
<dbReference type="PROSITE" id="PS51371">
    <property type="entry name" value="CBS"/>
    <property type="match status" value="2"/>
</dbReference>
<dbReference type="GO" id="GO:0050660">
    <property type="term" value="F:flavin adenine dinucleotide binding"/>
    <property type="evidence" value="ECO:0007669"/>
    <property type="project" value="InterPro"/>
</dbReference>
<dbReference type="EMBL" id="JAAXYO010000184">
    <property type="protein sequence ID" value="MBU2789213.1"/>
    <property type="molecule type" value="Genomic_DNA"/>
</dbReference>
<accession>A0AAE3CKU6</accession>
<dbReference type="Pfam" id="PF00571">
    <property type="entry name" value="CBS"/>
    <property type="match status" value="2"/>
</dbReference>
<keyword evidence="2" id="KW-1003">Cell membrane</keyword>
<evidence type="ECO:0000256" key="1">
    <source>
        <dbReference type="ARBA" id="ARBA00004651"/>
    </source>
</evidence>
<dbReference type="Pfam" id="PF01595">
    <property type="entry name" value="CNNM"/>
    <property type="match status" value="1"/>
</dbReference>